<feature type="compositionally biased region" description="Low complexity" evidence="10">
    <location>
        <begin position="396"/>
        <end position="408"/>
    </location>
</feature>
<protein>
    <submittedName>
        <fullName evidence="14">Putative creb-regulated transcription coactivator 1</fullName>
    </submittedName>
</protein>
<organism evidence="14">
    <name type="scientific">Ornithodoros turicata</name>
    <dbReference type="NCBI Taxonomy" id="34597"/>
    <lineage>
        <taxon>Eukaryota</taxon>
        <taxon>Metazoa</taxon>
        <taxon>Ecdysozoa</taxon>
        <taxon>Arthropoda</taxon>
        <taxon>Chelicerata</taxon>
        <taxon>Arachnida</taxon>
        <taxon>Acari</taxon>
        <taxon>Parasitiformes</taxon>
        <taxon>Ixodida</taxon>
        <taxon>Ixodoidea</taxon>
        <taxon>Argasidae</taxon>
        <taxon>Ornithodorinae</taxon>
        <taxon>Ornithodoros</taxon>
    </lineage>
</organism>
<dbReference type="GO" id="GO:0045944">
    <property type="term" value="P:positive regulation of transcription by RNA polymerase II"/>
    <property type="evidence" value="ECO:0007669"/>
    <property type="project" value="TreeGrafter"/>
</dbReference>
<evidence type="ECO:0000313" key="14">
    <source>
        <dbReference type="EMBL" id="MBY06410.1"/>
    </source>
</evidence>
<dbReference type="Pfam" id="PF12885">
    <property type="entry name" value="TORC_M"/>
    <property type="match status" value="1"/>
</dbReference>
<keyword evidence="5" id="KW-0597">Phosphoprotein</keyword>
<feature type="compositionally biased region" description="Polar residues" evidence="10">
    <location>
        <begin position="168"/>
        <end position="186"/>
    </location>
</feature>
<evidence type="ECO:0000256" key="2">
    <source>
        <dbReference type="ARBA" id="ARBA00004496"/>
    </source>
</evidence>
<dbReference type="InterPro" id="IPR024783">
    <property type="entry name" value="TORC_N"/>
</dbReference>
<evidence type="ECO:0000256" key="6">
    <source>
        <dbReference type="ARBA" id="ARBA00023015"/>
    </source>
</evidence>
<dbReference type="Pfam" id="PF12884">
    <property type="entry name" value="TORC_N"/>
    <property type="match status" value="1"/>
</dbReference>
<evidence type="ECO:0000256" key="1">
    <source>
        <dbReference type="ARBA" id="ARBA00004123"/>
    </source>
</evidence>
<evidence type="ECO:0000256" key="9">
    <source>
        <dbReference type="ARBA" id="ARBA00023242"/>
    </source>
</evidence>
<keyword evidence="6" id="KW-0805">Transcription regulation</keyword>
<evidence type="ECO:0000259" key="12">
    <source>
        <dbReference type="Pfam" id="PF12885"/>
    </source>
</evidence>
<dbReference type="InterPro" id="IPR024785">
    <property type="entry name" value="TORC_C"/>
</dbReference>
<comment type="subcellular location">
    <subcellularLocation>
        <location evidence="2">Cytoplasm</location>
    </subcellularLocation>
    <subcellularLocation>
        <location evidence="1">Nucleus</location>
    </subcellularLocation>
</comment>
<keyword evidence="4" id="KW-0963">Cytoplasm</keyword>
<feature type="domain" description="Transducer of regulated CREB activity middle" evidence="12">
    <location>
        <begin position="165"/>
        <end position="342"/>
    </location>
</feature>
<dbReference type="EMBL" id="GGLE01002284">
    <property type="protein sequence ID" value="MBY06410.1"/>
    <property type="molecule type" value="Transcribed_RNA"/>
</dbReference>
<evidence type="ECO:0000259" key="11">
    <source>
        <dbReference type="Pfam" id="PF12884"/>
    </source>
</evidence>
<sequence length="721" mass="78712">MANPRKFSEKIALHNQKQAEETAAFEQIMREVIGATRTTQAPADARNWQWPYETYLPQSANGAYTAKHQLSINQSLGTYRGGSLPNVNQMSASGSSIDLQGALNNLEDMKQGRESVPERPHSRERGRHATAPHRNRQFPFDKRTDVSPYGSSLYLSPPPDSSWRRTNSDSAIHQSTTNPQDTSGQRRGTGICDPVTARDFDQFYRDGKLDTFGQEQLGMHDMNLLTTDNMHMRAYWDPKGGGDDCYRNNTNDLIGCTVPPSHLRPKSCEVPGISIYPSQDESSVATSPSGGTTGAMQVPSVNNSNTGSLPDLTTLHFPPPLTTPLDPSEEYASSSAQPSPSSPSHMHGQQQQLHHPQQHQQPQHQQQQHQQQQQHHQQQIHMAGGSGGTQTPPASPRGASPSARHASPGPAPSPSSRRRVHHSSTSMVLGRQVRVPSHHQHPPSITVEGLTIDTNALSLDGYSGQRQSHQFGVYPQQSSVGQPPTGSPHMYPPSSPIQQMAPQSPQQHSYRGQSGHIEQSCSSAPASPTSAPGMCSFGERSPSAYYVPPNTAPPMQKHFNIDYQDRAFQLPDNSSNTSPVQNNPGGMFFTDSLGRDYYNRDLQNKTSSDHSTTPQTPTSIPDIILTDPHWPHDQFQFQCSGPGVSEAALLKAQDLAKCDLVSHSALAQLSAFDSSDLFSAEEALRAGLDPIDLDGLQILTDPDMAVISDPAAEEAFRLDRS</sequence>
<dbReference type="AlphaFoldDB" id="A0A2R5LAB4"/>
<evidence type="ECO:0000256" key="5">
    <source>
        <dbReference type="ARBA" id="ARBA00022553"/>
    </source>
</evidence>
<feature type="compositionally biased region" description="Basic residues" evidence="10">
    <location>
        <begin position="124"/>
        <end position="136"/>
    </location>
</feature>
<keyword evidence="7" id="KW-0010">Activator</keyword>
<feature type="domain" description="Transducer of regulated CREB activity N-terminal" evidence="11">
    <location>
        <begin position="3"/>
        <end position="85"/>
    </location>
</feature>
<feature type="domain" description="Transducer of regulated CREB activity C-terminal" evidence="13">
    <location>
        <begin position="665"/>
        <end position="720"/>
    </location>
</feature>
<evidence type="ECO:0000259" key="13">
    <source>
        <dbReference type="Pfam" id="PF12886"/>
    </source>
</evidence>
<keyword evidence="9" id="KW-0539">Nucleus</keyword>
<evidence type="ECO:0000256" key="10">
    <source>
        <dbReference type="SAM" id="MobiDB-lite"/>
    </source>
</evidence>
<dbReference type="PANTHER" id="PTHR13589:SF15">
    <property type="entry name" value="CREB-REGULATED TRANSCRIPTION COACTIVATOR, ISOFORM B"/>
    <property type="match status" value="1"/>
</dbReference>
<evidence type="ECO:0000256" key="7">
    <source>
        <dbReference type="ARBA" id="ARBA00023159"/>
    </source>
</evidence>
<dbReference type="PANTHER" id="PTHR13589">
    <property type="entry name" value="CREB-REGULATED TRANSCRIPTION COACTIVATOR"/>
    <property type="match status" value="1"/>
</dbReference>
<feature type="compositionally biased region" description="Polar residues" evidence="10">
    <location>
        <begin position="496"/>
        <end position="519"/>
    </location>
</feature>
<feature type="region of interest" description="Disordered" evidence="10">
    <location>
        <begin position="110"/>
        <end position="192"/>
    </location>
</feature>
<feature type="compositionally biased region" description="Low complexity" evidence="10">
    <location>
        <begin position="323"/>
        <end position="379"/>
    </location>
</feature>
<feature type="compositionally biased region" description="Polar residues" evidence="10">
    <location>
        <begin position="299"/>
        <end position="308"/>
    </location>
</feature>
<keyword evidence="8" id="KW-0804">Transcription</keyword>
<dbReference type="Pfam" id="PF12886">
    <property type="entry name" value="TORC_C"/>
    <property type="match status" value="1"/>
</dbReference>
<evidence type="ECO:0000256" key="4">
    <source>
        <dbReference type="ARBA" id="ARBA00022490"/>
    </source>
</evidence>
<dbReference type="InterPro" id="IPR024784">
    <property type="entry name" value="TORC_M"/>
</dbReference>
<feature type="compositionally biased region" description="Basic and acidic residues" evidence="10">
    <location>
        <begin position="110"/>
        <end position="123"/>
    </location>
</feature>
<dbReference type="GO" id="GO:0051289">
    <property type="term" value="P:protein homotetramerization"/>
    <property type="evidence" value="ECO:0007669"/>
    <property type="project" value="InterPro"/>
</dbReference>
<dbReference type="InterPro" id="IPR024786">
    <property type="entry name" value="TORC"/>
</dbReference>
<evidence type="ECO:0000256" key="3">
    <source>
        <dbReference type="ARBA" id="ARBA00007167"/>
    </source>
</evidence>
<comment type="similarity">
    <text evidence="3">Belongs to the TORC family.</text>
</comment>
<name>A0A2R5LAB4_9ACAR</name>
<dbReference type="GO" id="GO:0005737">
    <property type="term" value="C:cytoplasm"/>
    <property type="evidence" value="ECO:0007669"/>
    <property type="project" value="UniProtKB-SubCell"/>
</dbReference>
<feature type="compositionally biased region" description="Polar residues" evidence="10">
    <location>
        <begin position="276"/>
        <end position="290"/>
    </location>
</feature>
<proteinExistence type="inferred from homology"/>
<dbReference type="GO" id="GO:0008140">
    <property type="term" value="F:cAMP response element binding protein binding"/>
    <property type="evidence" value="ECO:0007669"/>
    <property type="project" value="InterPro"/>
</dbReference>
<feature type="region of interest" description="Disordered" evidence="10">
    <location>
        <begin position="475"/>
        <end position="528"/>
    </location>
</feature>
<accession>A0A2R5LAB4</accession>
<feature type="region of interest" description="Disordered" evidence="10">
    <location>
        <begin position="274"/>
        <end position="425"/>
    </location>
</feature>
<feature type="compositionally biased region" description="Polar residues" evidence="10">
    <location>
        <begin position="475"/>
        <end position="484"/>
    </location>
</feature>
<dbReference type="GO" id="GO:0005634">
    <property type="term" value="C:nucleus"/>
    <property type="evidence" value="ECO:0007669"/>
    <property type="project" value="UniProtKB-SubCell"/>
</dbReference>
<evidence type="ECO:0000256" key="8">
    <source>
        <dbReference type="ARBA" id="ARBA00023163"/>
    </source>
</evidence>
<reference evidence="14" key="1">
    <citation type="submission" date="2018-03" db="EMBL/GenBank/DDBJ databases">
        <title>The relapsing fever spirochete Borrelia turicatae persists in the highly oxidative environment of its soft-bodied tick vector.</title>
        <authorList>
            <person name="Bourret T.J."/>
            <person name="Boyle W.K."/>
            <person name="Valenzuela J.G."/>
            <person name="Oliveira F."/>
            <person name="Lopez J.E."/>
        </authorList>
    </citation>
    <scope>NUCLEOTIDE SEQUENCE</scope>
    <source>
        <strain evidence="14">Kansas strain/isolate</strain>
        <tissue evidence="14">Salivary glands</tissue>
    </source>
</reference>